<dbReference type="Proteomes" id="UP001218377">
    <property type="component" value="Segment"/>
</dbReference>
<organism evidence="2 3">
    <name type="scientific">Caulobacter phage TMCBR2</name>
    <dbReference type="NCBI Taxonomy" id="3025404"/>
    <lineage>
        <taxon>Viruses</taxon>
        <taxon>Duplodnaviria</taxon>
        <taxon>Heunggongvirae</taxon>
        <taxon>Uroviricota</taxon>
        <taxon>Caudoviricetes</taxon>
        <taxon>Caudoviricetes incertae sedis</taxon>
        <taxon>Kronosvirus</taxon>
        <taxon>Kronosvirus pomeria</taxon>
    </lineage>
</organism>
<reference evidence="2 3" key="1">
    <citation type="submission" date="2023-01" db="EMBL/GenBank/DDBJ databases">
        <title>New species of Caulobacter bacteriophages in the Kronosvirus genus.</title>
        <authorList>
            <person name="Mohammadi T."/>
            <person name="Millwood A."/>
            <person name="Ely B."/>
        </authorList>
    </citation>
    <scope>NUCLEOTIDE SEQUENCE [LARGE SCALE GENOMIC DNA]</scope>
    <source>
        <strain evidence="2 3">TMCBR2</strain>
    </source>
</reference>
<evidence type="ECO:0000256" key="1">
    <source>
        <dbReference type="SAM" id="MobiDB-lite"/>
    </source>
</evidence>
<gene>
    <name evidence="2" type="ORF">TMCBR2_gp052</name>
</gene>
<sequence>MTDDELKAQERHPEPWQPENRPRVLALLGKLAEEATELAGIASRIIIQGLDAPHSDDGRPNRLHLEDELADVAALAGLTMSGIGWREFVQLTSEEALAAGANATPLAVGWGESLDYDRVEARREAKKRFLLEWLGSLSHEVPKEVGFRHIKAAYVAGALDVHNSPSTDRDPEFGEAADDYAASKGFS</sequence>
<dbReference type="EMBL" id="OQ269668">
    <property type="protein sequence ID" value="WCS66537.1"/>
    <property type="molecule type" value="Genomic_DNA"/>
</dbReference>
<proteinExistence type="predicted"/>
<keyword evidence="3" id="KW-1185">Reference proteome</keyword>
<accession>A0AAF0BTI6</accession>
<feature type="compositionally biased region" description="Basic and acidic residues" evidence="1">
    <location>
        <begin position="1"/>
        <end position="14"/>
    </location>
</feature>
<evidence type="ECO:0000313" key="3">
    <source>
        <dbReference type="Proteomes" id="UP001218377"/>
    </source>
</evidence>
<evidence type="ECO:0000313" key="2">
    <source>
        <dbReference type="EMBL" id="WCS66537.1"/>
    </source>
</evidence>
<protein>
    <submittedName>
        <fullName evidence="2">Uncharacterized protein</fullName>
    </submittedName>
</protein>
<feature type="region of interest" description="Disordered" evidence="1">
    <location>
        <begin position="1"/>
        <end position="21"/>
    </location>
</feature>
<name>A0AAF0BTI6_9CAUD</name>